<name>A0A6J8BY63_MYTCO</name>
<dbReference type="EMBL" id="CACVKT020004026">
    <property type="protein sequence ID" value="CAC5387724.1"/>
    <property type="molecule type" value="Genomic_DNA"/>
</dbReference>
<dbReference type="PANTHER" id="PTHR37984">
    <property type="entry name" value="PROTEIN CBG26694"/>
    <property type="match status" value="1"/>
</dbReference>
<evidence type="ECO:0000259" key="1">
    <source>
        <dbReference type="Pfam" id="PF17921"/>
    </source>
</evidence>
<evidence type="ECO:0000313" key="3">
    <source>
        <dbReference type="Proteomes" id="UP000507470"/>
    </source>
</evidence>
<dbReference type="InterPro" id="IPR050951">
    <property type="entry name" value="Retrovirus_Pol_polyprotein"/>
</dbReference>
<accession>A0A6J8BY63</accession>
<sequence length="238" mass="27840">MLKIYLTFAVETVVPNDLASNIQSVPTKSVYTEESFVTLPSLDRLDIKDLQERDPVVGKFIEIWNTKRKPLRSEQRKCDKPLVTLLRQWDRIEVEDGLIYRIIIDPNHGQLKQMKVPAMLRNKVLDNCHDKLGHQEIERTFTNVRLRCYWPGMFNHIKDYCKKCERCIVSKMPQPAITPAMGHLIANRPLQILAIDFTVLEPAYGKENVLVMTDSFTKFTRAQYLRKTRKQTLLLMYC</sequence>
<reference evidence="2 3" key="1">
    <citation type="submission" date="2020-06" db="EMBL/GenBank/DDBJ databases">
        <authorList>
            <person name="Li R."/>
            <person name="Bekaert M."/>
        </authorList>
    </citation>
    <scope>NUCLEOTIDE SEQUENCE [LARGE SCALE GENOMIC DNA]</scope>
    <source>
        <strain evidence="3">wild</strain>
    </source>
</reference>
<dbReference type="PANTHER" id="PTHR37984:SF15">
    <property type="entry name" value="INTEGRASE CATALYTIC DOMAIN-CONTAINING PROTEIN"/>
    <property type="match status" value="1"/>
</dbReference>
<dbReference type="InterPro" id="IPR041588">
    <property type="entry name" value="Integrase_H2C2"/>
</dbReference>
<gene>
    <name evidence="2" type="ORF">MCOR_23018</name>
</gene>
<feature type="domain" description="Integrase zinc-binding" evidence="1">
    <location>
        <begin position="116"/>
        <end position="171"/>
    </location>
</feature>
<keyword evidence="3" id="KW-1185">Reference proteome</keyword>
<dbReference type="Gene3D" id="1.10.340.70">
    <property type="match status" value="1"/>
</dbReference>
<proteinExistence type="predicted"/>
<organism evidence="2 3">
    <name type="scientific">Mytilus coruscus</name>
    <name type="common">Sea mussel</name>
    <dbReference type="NCBI Taxonomy" id="42192"/>
    <lineage>
        <taxon>Eukaryota</taxon>
        <taxon>Metazoa</taxon>
        <taxon>Spiralia</taxon>
        <taxon>Lophotrochozoa</taxon>
        <taxon>Mollusca</taxon>
        <taxon>Bivalvia</taxon>
        <taxon>Autobranchia</taxon>
        <taxon>Pteriomorphia</taxon>
        <taxon>Mytilida</taxon>
        <taxon>Mytiloidea</taxon>
        <taxon>Mytilidae</taxon>
        <taxon>Mytilinae</taxon>
        <taxon>Mytilus</taxon>
    </lineage>
</organism>
<evidence type="ECO:0000313" key="2">
    <source>
        <dbReference type="EMBL" id="CAC5387724.1"/>
    </source>
</evidence>
<dbReference type="Pfam" id="PF17921">
    <property type="entry name" value="Integrase_H2C2"/>
    <property type="match status" value="1"/>
</dbReference>
<dbReference type="OrthoDB" id="10062030at2759"/>
<dbReference type="FunFam" id="1.10.340.70:FF:000001">
    <property type="entry name" value="Retrovirus-related Pol polyprotein from transposon gypsy-like Protein"/>
    <property type="match status" value="1"/>
</dbReference>
<protein>
    <recommendedName>
        <fullName evidence="1">Integrase zinc-binding domain-containing protein</fullName>
    </recommendedName>
</protein>
<dbReference type="AlphaFoldDB" id="A0A6J8BY63"/>
<dbReference type="Proteomes" id="UP000507470">
    <property type="component" value="Unassembled WGS sequence"/>
</dbReference>